<dbReference type="GO" id="GO:0006355">
    <property type="term" value="P:regulation of DNA-templated transcription"/>
    <property type="evidence" value="ECO:0007669"/>
    <property type="project" value="InterPro"/>
</dbReference>
<protein>
    <submittedName>
        <fullName evidence="5">Methanogen output domain 1-containing protein</fullName>
    </submittedName>
</protein>
<dbReference type="InterPro" id="IPR050595">
    <property type="entry name" value="Bact_response_regulator"/>
</dbReference>
<keyword evidence="6" id="KW-1185">Reference proteome</keyword>
<dbReference type="PANTHER" id="PTHR44591">
    <property type="entry name" value="STRESS RESPONSE REGULATOR PROTEIN 1"/>
    <property type="match status" value="1"/>
</dbReference>
<dbReference type="SUPFAM" id="SSF55785">
    <property type="entry name" value="PYP-like sensor domain (PAS domain)"/>
    <property type="match status" value="1"/>
</dbReference>
<dbReference type="CDD" id="cd17534">
    <property type="entry name" value="REC_DC-like"/>
    <property type="match status" value="1"/>
</dbReference>
<evidence type="ECO:0000259" key="3">
    <source>
        <dbReference type="PROSITE" id="PS50110"/>
    </source>
</evidence>
<dbReference type="Gene3D" id="3.40.50.2300">
    <property type="match status" value="1"/>
</dbReference>
<dbReference type="Pfam" id="PF00072">
    <property type="entry name" value="Response_reg"/>
    <property type="match status" value="1"/>
</dbReference>
<evidence type="ECO:0000259" key="4">
    <source>
        <dbReference type="PROSITE" id="PS50112"/>
    </source>
</evidence>
<evidence type="ECO:0000256" key="1">
    <source>
        <dbReference type="ARBA" id="ARBA00022553"/>
    </source>
</evidence>
<dbReference type="NCBIfam" id="TIGR00229">
    <property type="entry name" value="sensory_box"/>
    <property type="match status" value="1"/>
</dbReference>
<dbReference type="InterPro" id="IPR013767">
    <property type="entry name" value="PAS_fold"/>
</dbReference>
<feature type="modified residue" description="4-aspartylphosphate" evidence="2">
    <location>
        <position position="55"/>
    </location>
</feature>
<dbReference type="RefSeq" id="WP_211533415.1">
    <property type="nucleotide sequence ID" value="NZ_CP058560.1"/>
</dbReference>
<dbReference type="PROSITE" id="PS50110">
    <property type="entry name" value="RESPONSE_REGULATORY"/>
    <property type="match status" value="1"/>
</dbReference>
<dbReference type="AlphaFoldDB" id="A0A8T8KAN6"/>
<dbReference type="SMART" id="SM00091">
    <property type="entry name" value="PAS"/>
    <property type="match status" value="1"/>
</dbReference>
<feature type="domain" description="Response regulatory" evidence="3">
    <location>
        <begin position="5"/>
        <end position="120"/>
    </location>
</feature>
<dbReference type="InterPro" id="IPR035965">
    <property type="entry name" value="PAS-like_dom_sf"/>
</dbReference>
<dbReference type="SMART" id="SM00448">
    <property type="entry name" value="REC"/>
    <property type="match status" value="1"/>
</dbReference>
<dbReference type="Gene3D" id="3.30.450.20">
    <property type="entry name" value="PAS domain"/>
    <property type="match status" value="1"/>
</dbReference>
<dbReference type="KEGG" id="meme:HYG87_01175"/>
<evidence type="ECO:0000313" key="5">
    <source>
        <dbReference type="EMBL" id="QUH22471.1"/>
    </source>
</evidence>
<proteinExistence type="predicted"/>
<dbReference type="Proteomes" id="UP000681041">
    <property type="component" value="Chromosome"/>
</dbReference>
<feature type="domain" description="PAS" evidence="4">
    <location>
        <begin position="132"/>
        <end position="180"/>
    </location>
</feature>
<evidence type="ECO:0000313" key="6">
    <source>
        <dbReference type="Proteomes" id="UP000681041"/>
    </source>
</evidence>
<dbReference type="PANTHER" id="PTHR44591:SF3">
    <property type="entry name" value="RESPONSE REGULATORY DOMAIN-CONTAINING PROTEIN"/>
    <property type="match status" value="1"/>
</dbReference>
<dbReference type="Pfam" id="PF18546">
    <property type="entry name" value="MetOD1"/>
    <property type="match status" value="1"/>
</dbReference>
<dbReference type="GO" id="GO:0000160">
    <property type="term" value="P:phosphorelay signal transduction system"/>
    <property type="evidence" value="ECO:0007669"/>
    <property type="project" value="InterPro"/>
</dbReference>
<reference evidence="5" key="1">
    <citation type="submission" date="2020-07" db="EMBL/GenBank/DDBJ databases">
        <title>Methanobacterium. sp. MethCan genome.</title>
        <authorList>
            <person name="Postec A."/>
            <person name="Quemeneur M."/>
        </authorList>
    </citation>
    <scope>NUCLEOTIDE SEQUENCE</scope>
    <source>
        <strain evidence="5">MethCAN</strain>
    </source>
</reference>
<dbReference type="GeneID" id="64819333"/>
<dbReference type="EMBL" id="CP058560">
    <property type="protein sequence ID" value="QUH22471.1"/>
    <property type="molecule type" value="Genomic_DNA"/>
</dbReference>
<organism evidence="5 6">
    <name type="scientific">Methanobacterium alkalithermotolerans</name>
    <dbReference type="NCBI Taxonomy" id="2731220"/>
    <lineage>
        <taxon>Archaea</taxon>
        <taxon>Methanobacteriati</taxon>
        <taxon>Methanobacteriota</taxon>
        <taxon>Methanomada group</taxon>
        <taxon>Methanobacteria</taxon>
        <taxon>Methanobacteriales</taxon>
        <taxon>Methanobacteriaceae</taxon>
        <taxon>Methanobacterium</taxon>
    </lineage>
</organism>
<dbReference type="InterPro" id="IPR041359">
    <property type="entry name" value="MetOD1"/>
</dbReference>
<sequence>MADTKLLVVEDESIVAMDIKHRAEGLGYNVLDIAASGEEAIEKARETEPDLILMDIVLKGKMDGIEAADFIRDEFDIPVVYLTAYSDEKTLGRAKLTGPFGYIIKPFEDRELHSAVEVALYKHKMDSKLRESEERYRSLFESSPDPILLLNVDGSISFMNRQIEKITGIRRKKLMGKPLLEFSNLGFMEKRQINDFLSLIPSLIEKGRMNPLELSLNDKNGKHLYFEIHASYINSSSPEPLIQLIGHDITDRIKSEKQREELIREKARVELYGFVVSAVPVFASSIPPQLRNTIIKNFADRFEKNVKPNFYEEMNRQDLIKVIEDKNPERKKEVFDAYLEWIQELLLNLGIQTSLKESAPKYRLKFETFPWMDEARKNPIFSLIFRAIMIRSFTWTGIKGNVNQCSSLIEGSKKMQFEFYVPL</sequence>
<dbReference type="Pfam" id="PF00989">
    <property type="entry name" value="PAS"/>
    <property type="match status" value="1"/>
</dbReference>
<dbReference type="SUPFAM" id="SSF52172">
    <property type="entry name" value="CheY-like"/>
    <property type="match status" value="1"/>
</dbReference>
<dbReference type="OrthoDB" id="2830at2157"/>
<dbReference type="InterPro" id="IPR001789">
    <property type="entry name" value="Sig_transdc_resp-reg_receiver"/>
</dbReference>
<dbReference type="InterPro" id="IPR000014">
    <property type="entry name" value="PAS"/>
</dbReference>
<keyword evidence="1 2" id="KW-0597">Phosphoprotein</keyword>
<dbReference type="InterPro" id="IPR011006">
    <property type="entry name" value="CheY-like_superfamily"/>
</dbReference>
<dbReference type="PROSITE" id="PS50112">
    <property type="entry name" value="PAS"/>
    <property type="match status" value="1"/>
</dbReference>
<evidence type="ECO:0000256" key="2">
    <source>
        <dbReference type="PROSITE-ProRule" id="PRU00169"/>
    </source>
</evidence>
<gene>
    <name evidence="5" type="ORF">HYG87_01175</name>
</gene>
<accession>A0A8T8KAN6</accession>
<dbReference type="CDD" id="cd00130">
    <property type="entry name" value="PAS"/>
    <property type="match status" value="1"/>
</dbReference>
<name>A0A8T8KAN6_9EURY</name>